<evidence type="ECO:0000313" key="1">
    <source>
        <dbReference type="EMBL" id="OUO00442.1"/>
    </source>
</evidence>
<dbReference type="Proteomes" id="UP000195386">
    <property type="component" value="Unassembled WGS sequence"/>
</dbReference>
<gene>
    <name evidence="1" type="ORF">B5F97_11935</name>
</gene>
<comment type="caution">
    <text evidence="1">The sequence shown here is derived from an EMBL/GenBank/DDBJ whole genome shotgun (WGS) entry which is preliminary data.</text>
</comment>
<dbReference type="AlphaFoldDB" id="A0A1Y3YSW9"/>
<evidence type="ECO:0000313" key="2">
    <source>
        <dbReference type="Proteomes" id="UP000195386"/>
    </source>
</evidence>
<reference evidence="2" key="1">
    <citation type="submission" date="2017-04" db="EMBL/GenBank/DDBJ databases">
        <title>Function of individual gut microbiota members based on whole genome sequencing of pure cultures obtained from chicken caecum.</title>
        <authorList>
            <person name="Medvecky M."/>
            <person name="Cejkova D."/>
            <person name="Polansky O."/>
            <person name="Karasova D."/>
            <person name="Kubasova T."/>
            <person name="Cizek A."/>
            <person name="Rychlik I."/>
        </authorList>
    </citation>
    <scope>NUCLEOTIDE SEQUENCE [LARGE SCALE GENOMIC DNA]</scope>
    <source>
        <strain evidence="2">An43</strain>
    </source>
</reference>
<sequence>MTLNVDKKNVLKAWREADNKGKQMLENLYGKEIFANQNVMDRIKTFEDAMEETGRKGVPDFSDLPKDMRRHFIALYKMEVITEALNEGWKADWDNSDENKYYPYFIMSPSSFAFHASSYDFAYAYAGSGSRLCLKTRELAEYSAKQFIDIWKDIHIG</sequence>
<protein>
    <submittedName>
        <fullName evidence="1">Uncharacterized protein</fullName>
    </submittedName>
</protein>
<proteinExistence type="predicted"/>
<organism evidence="1 2">
    <name type="scientific">Bacteroides clarus</name>
    <dbReference type="NCBI Taxonomy" id="626929"/>
    <lineage>
        <taxon>Bacteria</taxon>
        <taxon>Pseudomonadati</taxon>
        <taxon>Bacteroidota</taxon>
        <taxon>Bacteroidia</taxon>
        <taxon>Bacteroidales</taxon>
        <taxon>Bacteroidaceae</taxon>
        <taxon>Bacteroides</taxon>
    </lineage>
</organism>
<dbReference type="EMBL" id="NFII01000011">
    <property type="protein sequence ID" value="OUO00442.1"/>
    <property type="molecule type" value="Genomic_DNA"/>
</dbReference>
<name>A0A1Y3YSW9_9BACE</name>
<dbReference type="RefSeq" id="WP_087426403.1">
    <property type="nucleotide sequence ID" value="NZ_NFII01000011.1"/>
</dbReference>
<accession>A0A1Y3YSW9</accession>